<protein>
    <recommendedName>
        <fullName evidence="3">Lipoprotein</fullName>
    </recommendedName>
</protein>
<dbReference type="Proteomes" id="UP000295830">
    <property type="component" value="Unassembled WGS sequence"/>
</dbReference>
<name>A0A4R7JIK7_9GAMM</name>
<sequence>MKHTAPIIALLTLTMAGCQTSTQLSSSVADGDGVTCGEIQQAFNAYEQDRQSAEAYQQLAQVLSPTAGSLASKGIGSANEYYEQIRLSTNLALATRGCSPVGQL</sequence>
<organism evidence="1 2">
    <name type="scientific">Halospina denitrificans</name>
    <dbReference type="NCBI Taxonomy" id="332522"/>
    <lineage>
        <taxon>Bacteria</taxon>
        <taxon>Pseudomonadati</taxon>
        <taxon>Pseudomonadota</taxon>
        <taxon>Gammaproteobacteria</taxon>
        <taxon>Halospina</taxon>
    </lineage>
</organism>
<evidence type="ECO:0000313" key="1">
    <source>
        <dbReference type="EMBL" id="TDT37742.1"/>
    </source>
</evidence>
<proteinExistence type="predicted"/>
<reference evidence="1 2" key="1">
    <citation type="submission" date="2019-03" db="EMBL/GenBank/DDBJ databases">
        <title>Genomic Encyclopedia of Type Strains, Phase IV (KMG-IV): sequencing the most valuable type-strain genomes for metagenomic binning, comparative biology and taxonomic classification.</title>
        <authorList>
            <person name="Goeker M."/>
        </authorList>
    </citation>
    <scope>NUCLEOTIDE SEQUENCE [LARGE SCALE GENOMIC DNA]</scope>
    <source>
        <strain evidence="1 2">DSM 15505</strain>
    </source>
</reference>
<evidence type="ECO:0008006" key="3">
    <source>
        <dbReference type="Google" id="ProtNLM"/>
    </source>
</evidence>
<dbReference type="EMBL" id="SOAX01000007">
    <property type="protein sequence ID" value="TDT37742.1"/>
    <property type="molecule type" value="Genomic_DNA"/>
</dbReference>
<dbReference type="PROSITE" id="PS51257">
    <property type="entry name" value="PROKAR_LIPOPROTEIN"/>
    <property type="match status" value="1"/>
</dbReference>
<comment type="caution">
    <text evidence="1">The sequence shown here is derived from an EMBL/GenBank/DDBJ whole genome shotgun (WGS) entry which is preliminary data.</text>
</comment>
<dbReference type="RefSeq" id="WP_243865050.1">
    <property type="nucleotide sequence ID" value="NZ_SOAX01000007.1"/>
</dbReference>
<accession>A0A4R7JIK7</accession>
<dbReference type="AlphaFoldDB" id="A0A4R7JIK7"/>
<evidence type="ECO:0000313" key="2">
    <source>
        <dbReference type="Proteomes" id="UP000295830"/>
    </source>
</evidence>
<gene>
    <name evidence="1" type="ORF">DES49_2702</name>
</gene>
<keyword evidence="2" id="KW-1185">Reference proteome</keyword>